<dbReference type="SUPFAM" id="SSF54001">
    <property type="entry name" value="Cysteine proteinases"/>
    <property type="match status" value="1"/>
</dbReference>
<protein>
    <recommendedName>
        <fullName evidence="2">Peptidase C51 domain-containing protein</fullName>
    </recommendedName>
</protein>
<evidence type="ECO:0000313" key="3">
    <source>
        <dbReference type="EMBL" id="GGL89123.1"/>
    </source>
</evidence>
<dbReference type="AlphaFoldDB" id="A0A917SNZ2"/>
<evidence type="ECO:0000313" key="4">
    <source>
        <dbReference type="Proteomes" id="UP000649829"/>
    </source>
</evidence>
<accession>A0A917SNZ2</accession>
<reference evidence="3" key="1">
    <citation type="journal article" date="2014" name="Int. J. Syst. Evol. Microbiol.">
        <title>Complete genome sequence of Corynebacterium casei LMG S-19264T (=DSM 44701T), isolated from a smear-ripened cheese.</title>
        <authorList>
            <consortium name="US DOE Joint Genome Institute (JGI-PGF)"/>
            <person name="Walter F."/>
            <person name="Albersmeier A."/>
            <person name="Kalinowski J."/>
            <person name="Ruckert C."/>
        </authorList>
    </citation>
    <scope>NUCLEOTIDE SEQUENCE</scope>
    <source>
        <strain evidence="3">CGMCC 1.6293</strain>
    </source>
</reference>
<proteinExistence type="predicted"/>
<organism evidence="3 4">
    <name type="scientific">Pseudooceanicola nanhaiensis</name>
    <dbReference type="NCBI Taxonomy" id="375761"/>
    <lineage>
        <taxon>Bacteria</taxon>
        <taxon>Pseudomonadati</taxon>
        <taxon>Pseudomonadota</taxon>
        <taxon>Alphaproteobacteria</taxon>
        <taxon>Rhodobacterales</taxon>
        <taxon>Paracoccaceae</taxon>
        <taxon>Pseudooceanicola</taxon>
    </lineage>
</organism>
<dbReference type="RefSeq" id="WP_036538361.1">
    <property type="nucleotide sequence ID" value="NZ_BMLF01000001.1"/>
</dbReference>
<gene>
    <name evidence="3" type="ORF">GCM10011534_09080</name>
</gene>
<evidence type="ECO:0000259" key="2">
    <source>
        <dbReference type="PROSITE" id="PS50911"/>
    </source>
</evidence>
<evidence type="ECO:0000256" key="1">
    <source>
        <dbReference type="SAM" id="SignalP"/>
    </source>
</evidence>
<name>A0A917SNZ2_9RHOB</name>
<feature type="domain" description="Peptidase C51" evidence="2">
    <location>
        <begin position="35"/>
        <end position="156"/>
    </location>
</feature>
<dbReference type="InterPro" id="IPR038765">
    <property type="entry name" value="Papain-like_cys_pep_sf"/>
</dbReference>
<dbReference type="Proteomes" id="UP000649829">
    <property type="component" value="Unassembled WGS sequence"/>
</dbReference>
<reference evidence="3" key="2">
    <citation type="submission" date="2020-09" db="EMBL/GenBank/DDBJ databases">
        <authorList>
            <person name="Sun Q."/>
            <person name="Zhou Y."/>
        </authorList>
    </citation>
    <scope>NUCLEOTIDE SEQUENCE</scope>
    <source>
        <strain evidence="3">CGMCC 1.6293</strain>
    </source>
</reference>
<dbReference type="InterPro" id="IPR007921">
    <property type="entry name" value="CHAP_dom"/>
</dbReference>
<dbReference type="PROSITE" id="PS51257">
    <property type="entry name" value="PROKAR_LIPOPROTEIN"/>
    <property type="match status" value="1"/>
</dbReference>
<dbReference type="PROSITE" id="PS50911">
    <property type="entry name" value="CHAP"/>
    <property type="match status" value="1"/>
</dbReference>
<keyword evidence="1" id="KW-0732">Signal</keyword>
<feature type="chain" id="PRO_5037642382" description="Peptidase C51 domain-containing protein" evidence="1">
    <location>
        <begin position="28"/>
        <end position="179"/>
    </location>
</feature>
<comment type="caution">
    <text evidence="3">The sequence shown here is derived from an EMBL/GenBank/DDBJ whole genome shotgun (WGS) entry which is preliminary data.</text>
</comment>
<feature type="signal peptide" evidence="1">
    <location>
        <begin position="1"/>
        <end position="27"/>
    </location>
</feature>
<keyword evidence="4" id="KW-1185">Reference proteome</keyword>
<sequence>MSKTRANPASLKLPFICALLLLSAACARPSYETGGLDQERVTRAVQIATELRASGQKVWCVPFARNASGIEIRGNAGTWWHQADDEGYARSRQPDVGAVMAFSAGRQLPMGHIAVVSKVLSEREILVDHANWAPSQVSLGMYVRDVSERNDWTKVRLESQPNALGSVYTVDGFIRKRAG</sequence>
<dbReference type="EMBL" id="BMLF01000001">
    <property type="protein sequence ID" value="GGL89123.1"/>
    <property type="molecule type" value="Genomic_DNA"/>
</dbReference>
<dbReference type="Gene3D" id="3.90.1720.10">
    <property type="entry name" value="endopeptidase domain like (from Nostoc punctiforme)"/>
    <property type="match status" value="1"/>
</dbReference>
<dbReference type="Pfam" id="PF05257">
    <property type="entry name" value="CHAP"/>
    <property type="match status" value="1"/>
</dbReference>